<comment type="caution">
    <text evidence="1">The sequence shown here is derived from an EMBL/GenBank/DDBJ whole genome shotgun (WGS) entry which is preliminary data.</text>
</comment>
<gene>
    <name evidence="1" type="ORF">ADUPG1_003962</name>
</gene>
<reference evidence="1" key="1">
    <citation type="submission" date="2022-03" db="EMBL/GenBank/DDBJ databases">
        <title>Draft genome sequence of Aduncisulcus paluster, a free-living microaerophilic Fornicata.</title>
        <authorList>
            <person name="Yuyama I."/>
            <person name="Kume K."/>
            <person name="Tamura T."/>
            <person name="Inagaki Y."/>
            <person name="Hashimoto T."/>
        </authorList>
    </citation>
    <scope>NUCLEOTIDE SEQUENCE</scope>
    <source>
        <strain evidence="1">NY0171</strain>
    </source>
</reference>
<sequence length="116" mass="11788">MAVSAAQAIEDMLSALPEGMDVLSDLASLIGKLNGAKAQAALEGDITGAQGFAEAQLMMQQAALGDFAQSSQDKASSAVDVLSGTIIVKPDAYVSGQITYIGIKSLFDQIGGQAPL</sequence>
<keyword evidence="2" id="KW-1185">Reference proteome</keyword>
<name>A0ABQ5JQK3_9EUKA</name>
<proteinExistence type="predicted"/>
<evidence type="ECO:0000313" key="1">
    <source>
        <dbReference type="EMBL" id="GKT13420.1"/>
    </source>
</evidence>
<dbReference type="EMBL" id="BQXS01005635">
    <property type="protein sequence ID" value="GKT13420.1"/>
    <property type="molecule type" value="Genomic_DNA"/>
</dbReference>
<evidence type="ECO:0000313" key="2">
    <source>
        <dbReference type="Proteomes" id="UP001057375"/>
    </source>
</evidence>
<dbReference type="Proteomes" id="UP001057375">
    <property type="component" value="Unassembled WGS sequence"/>
</dbReference>
<organism evidence="1 2">
    <name type="scientific">Aduncisulcus paluster</name>
    <dbReference type="NCBI Taxonomy" id="2918883"/>
    <lineage>
        <taxon>Eukaryota</taxon>
        <taxon>Metamonada</taxon>
        <taxon>Carpediemonas-like organisms</taxon>
        <taxon>Aduncisulcus</taxon>
    </lineage>
</organism>
<protein>
    <submittedName>
        <fullName evidence="1">Uncharacterized protein</fullName>
    </submittedName>
</protein>
<accession>A0ABQ5JQK3</accession>